<dbReference type="GO" id="GO:0005524">
    <property type="term" value="F:ATP binding"/>
    <property type="evidence" value="ECO:0007669"/>
    <property type="project" value="UniProtKB-KW"/>
</dbReference>
<dbReference type="InParanoid" id="A0A077ZY20"/>
<organism evidence="15 16">
    <name type="scientific">Stylonychia lemnae</name>
    <name type="common">Ciliate</name>
    <dbReference type="NCBI Taxonomy" id="5949"/>
    <lineage>
        <taxon>Eukaryota</taxon>
        <taxon>Sar</taxon>
        <taxon>Alveolata</taxon>
        <taxon>Ciliophora</taxon>
        <taxon>Intramacronucleata</taxon>
        <taxon>Spirotrichea</taxon>
        <taxon>Stichotrichia</taxon>
        <taxon>Sporadotrichida</taxon>
        <taxon>Oxytrichidae</taxon>
        <taxon>Stylonychinae</taxon>
        <taxon>Stylonychia</taxon>
    </lineage>
</organism>
<evidence type="ECO:0000256" key="8">
    <source>
        <dbReference type="ARBA" id="ARBA00022989"/>
    </source>
</evidence>
<dbReference type="Gene3D" id="3.40.50.300">
    <property type="entry name" value="P-loop containing nucleotide triphosphate hydrolases"/>
    <property type="match status" value="2"/>
</dbReference>
<keyword evidence="10" id="KW-0325">Glycoprotein</keyword>
<dbReference type="Pfam" id="PF00664">
    <property type="entry name" value="ABC_membrane"/>
    <property type="match status" value="2"/>
</dbReference>
<protein>
    <submittedName>
        <fullName evidence="15">Abc transporter family protein</fullName>
    </submittedName>
</protein>
<feature type="domain" description="ABC transporter" evidence="13">
    <location>
        <begin position="397"/>
        <end position="636"/>
    </location>
</feature>
<dbReference type="CDD" id="cd18577">
    <property type="entry name" value="ABC_6TM_Pgp_ABCB1_D1_like"/>
    <property type="match status" value="1"/>
</dbReference>
<dbReference type="InterPro" id="IPR039421">
    <property type="entry name" value="Type_1_exporter"/>
</dbReference>
<dbReference type="InterPro" id="IPR003593">
    <property type="entry name" value="AAA+_ATPase"/>
</dbReference>
<evidence type="ECO:0000256" key="2">
    <source>
        <dbReference type="ARBA" id="ARBA00007577"/>
    </source>
</evidence>
<dbReference type="PROSITE" id="PS00211">
    <property type="entry name" value="ABC_TRANSPORTER_1"/>
    <property type="match status" value="2"/>
</dbReference>
<evidence type="ECO:0000256" key="12">
    <source>
        <dbReference type="SAM" id="Phobius"/>
    </source>
</evidence>
<feature type="domain" description="ABC transmembrane type-1" evidence="14">
    <location>
        <begin position="71"/>
        <end position="362"/>
    </location>
</feature>
<dbReference type="SUPFAM" id="SSF52540">
    <property type="entry name" value="P-loop containing nucleoside triphosphate hydrolases"/>
    <property type="match status" value="2"/>
</dbReference>
<dbReference type="GO" id="GO:0005743">
    <property type="term" value="C:mitochondrial inner membrane"/>
    <property type="evidence" value="ECO:0007669"/>
    <property type="project" value="TreeGrafter"/>
</dbReference>
<dbReference type="GO" id="GO:0016887">
    <property type="term" value="F:ATP hydrolysis activity"/>
    <property type="evidence" value="ECO:0007669"/>
    <property type="project" value="InterPro"/>
</dbReference>
<comment type="similarity">
    <text evidence="2">Belongs to the ABC transporter superfamily. ABCB family. Multidrug resistance exporter (TC 3.A.1.201) subfamily.</text>
</comment>
<evidence type="ECO:0000256" key="4">
    <source>
        <dbReference type="ARBA" id="ARBA00022692"/>
    </source>
</evidence>
<evidence type="ECO:0000259" key="14">
    <source>
        <dbReference type="PROSITE" id="PS50929"/>
    </source>
</evidence>
<feature type="domain" description="ABC transporter" evidence="13">
    <location>
        <begin position="1102"/>
        <end position="1410"/>
    </location>
</feature>
<comment type="subcellular location">
    <subcellularLocation>
        <location evidence="1">Cell membrane</location>
        <topology evidence="1">Multi-pass membrane protein</topology>
    </subcellularLocation>
</comment>
<evidence type="ECO:0000256" key="6">
    <source>
        <dbReference type="ARBA" id="ARBA00022741"/>
    </source>
</evidence>
<dbReference type="FunFam" id="3.40.50.300:FF:000066">
    <property type="entry name" value="ABC transporter B family member 1"/>
    <property type="match status" value="1"/>
</dbReference>
<feature type="compositionally biased region" description="Polar residues" evidence="11">
    <location>
        <begin position="9"/>
        <end position="21"/>
    </location>
</feature>
<feature type="transmembrane region" description="Helical" evidence="12">
    <location>
        <begin position="771"/>
        <end position="800"/>
    </location>
</feature>
<evidence type="ECO:0000313" key="16">
    <source>
        <dbReference type="Proteomes" id="UP000039865"/>
    </source>
</evidence>
<keyword evidence="7" id="KW-0067">ATP-binding</keyword>
<gene>
    <name evidence="15" type="primary">Contig8798.g9396</name>
    <name evidence="15" type="ORF">STYLEM_2403</name>
</gene>
<evidence type="ECO:0000256" key="11">
    <source>
        <dbReference type="SAM" id="MobiDB-lite"/>
    </source>
</evidence>
<reference evidence="15 16" key="1">
    <citation type="submission" date="2014-06" db="EMBL/GenBank/DDBJ databases">
        <authorList>
            <person name="Swart Estienne"/>
        </authorList>
    </citation>
    <scope>NUCLEOTIDE SEQUENCE [LARGE SCALE GENOMIC DNA]</scope>
    <source>
        <strain evidence="15 16">130c</strain>
    </source>
</reference>
<dbReference type="OrthoDB" id="417789at2759"/>
<evidence type="ECO:0000256" key="5">
    <source>
        <dbReference type="ARBA" id="ARBA00022737"/>
    </source>
</evidence>
<dbReference type="Proteomes" id="UP000039865">
    <property type="component" value="Unassembled WGS sequence"/>
</dbReference>
<dbReference type="PANTHER" id="PTHR43394">
    <property type="entry name" value="ATP-DEPENDENT PERMEASE MDL1, MITOCHONDRIAL"/>
    <property type="match status" value="1"/>
</dbReference>
<feature type="transmembrane region" description="Helical" evidence="12">
    <location>
        <begin position="65"/>
        <end position="88"/>
    </location>
</feature>
<dbReference type="EMBL" id="CCKQ01002335">
    <property type="protein sequence ID" value="CDW73426.1"/>
    <property type="molecule type" value="Genomic_DNA"/>
</dbReference>
<feature type="transmembrane region" description="Helical" evidence="12">
    <location>
        <begin position="895"/>
        <end position="915"/>
    </location>
</feature>
<sequence>MKGVEHLNSENGNLLSKQGGQSPVEVLIRQVDSTINRERTGTNTVGPSVPYGKLYSLASGSDKTLMIVGWLSASIAGCGMPSFVFLIGNVIDSFDTTKSGPEDMLDTISFMSLLFTCIGIAVWIFSYINYTCLLIFSESVAFKTRVKYFQSILKQESAWFDTINPSELSSRLGKEIQAIQKALGEKMGTIILAFSMTVAGLTFAFSKGWSFSLVVLASFPFISISTSLVTKVMQQGFQENMKAYGQSAGYADQALNAIRVVVAYGQETREVKNYSKYLNRAKSAGIKTHFKGSLTIAFFMSSIFATYAYSFYMGSVWIYNDIRNDSAKRMYSAGDVLGCFFGVVFGMFSMGMATPNLKAVAEGRVAGKMAFDIIDRKPLIDQDSNQDKKIEALKGEIEFKDVTFYYPSRPDNQILKNFSAKFELGKTTAIVGPSGSGKSTIVQLIERFYDPLEGQVLIDGQNLKDLNLRDFRQKVGYVGQEPILFNTTIKENVKLGKPTATDEEIETSLKKSNAWEFIQKHEQGIDLHVGAAGGQISGGQKQRVAIARAFIKRPKILIFDEATSALDKKNEAEVQASIDAIRAELGQVTTVVIAHRLSTIKNADTILVMKKGKIVEKGNHDSLLKQFPQGIYSQLVRQQEQVDDGKPVDLDSTFSNGDQIEQENKVKYNEEYATGQARKDMQQNPSPTKKDDWTPEKKVSMKGTRDSIATLIPRKGTVQVEKEQKQLDYENEMKDRSDKTDEKVDQDQANLMKKIEKDGFMKRLSPYNKPAINIVIGLIMSCIQGCIFPTFGIFITKMLFSLMQLDKNKLRSMSDEWCLYMFLCAVVCLITTFSQKFSFGIIGENITFNIRQQLYASLLKKHLGWFDKRDNAPGVLTSVLSSDVQTLNGASTEGLAVMLESLFAICCGIILGFVFSWKVSLVALGCVPFMMLGGSINAKFQAGMTSVDEDAYKDANLLAGDSINNYRTVASFGHDNLLIEQYKRYIDLPAQTAMRKAHCIGFWFGFSQFVQNAVFALLYWAGAQFNYHSPDTTGENVFQATFAMMFGAFAAGQANQFGPDIGKAKKAGLTIFGFIDLPTRINAVDIKPEAKSIDASKFRGEIEFRDVWFRYPTRKNEWVFKGLNLKIHPNESVAVVGESGSGKSTLVNLVLRFYDPDHGQVLIDGVDAREYNLKQLRSRMGLVMQEPTLFNYTIKENILYGKDDAADSEIREAAKVANALEFIESQELQMAFEDSGIALYQAYTRENDAIIEIIGEEKYQSNIKALEVLMKKEQNAGKFQGITGDVDERPDQLKDITLHNGFEIQCGVKGGKLSGGQKQRIAIARAVVRKPNILILDEATSALDEESQRKVQQALENIMGGRTSIVIAHRLTTVEKCSRIAVIEDGKVAEEGKFNELKNQEGGFFANLAAGMKKAEEMQKKKATH</sequence>
<accession>A0A077ZY20</accession>
<dbReference type="SMART" id="SM00382">
    <property type="entry name" value="AAA"/>
    <property type="match status" value="2"/>
</dbReference>
<feature type="transmembrane region" description="Helical" evidence="12">
    <location>
        <begin position="330"/>
        <end position="348"/>
    </location>
</feature>
<dbReference type="CDD" id="cd18578">
    <property type="entry name" value="ABC_6TM_Pgp_ABCB1_D2_like"/>
    <property type="match status" value="1"/>
</dbReference>
<feature type="transmembrane region" description="Helical" evidence="12">
    <location>
        <begin position="187"/>
        <end position="205"/>
    </location>
</feature>
<evidence type="ECO:0000256" key="1">
    <source>
        <dbReference type="ARBA" id="ARBA00004651"/>
    </source>
</evidence>
<keyword evidence="3" id="KW-0813">Transport</keyword>
<dbReference type="FunCoup" id="A0A077ZY20">
    <property type="interactions" value="3"/>
</dbReference>
<keyword evidence="5" id="KW-0677">Repeat</keyword>
<feature type="domain" description="ABC transmembrane type-1" evidence="14">
    <location>
        <begin position="775"/>
        <end position="1063"/>
    </location>
</feature>
<dbReference type="InterPro" id="IPR003439">
    <property type="entry name" value="ABC_transporter-like_ATP-bd"/>
</dbReference>
<evidence type="ECO:0000313" key="15">
    <source>
        <dbReference type="EMBL" id="CDW73426.1"/>
    </source>
</evidence>
<dbReference type="CDD" id="cd03249">
    <property type="entry name" value="ABC_MTABC3_MDL1_MDL2"/>
    <property type="match status" value="1"/>
</dbReference>
<dbReference type="InterPro" id="IPR036640">
    <property type="entry name" value="ABC1_TM_sf"/>
</dbReference>
<dbReference type="Pfam" id="PF00005">
    <property type="entry name" value="ABC_tran"/>
    <property type="match status" value="2"/>
</dbReference>
<feature type="region of interest" description="Disordered" evidence="11">
    <location>
        <begin position="1"/>
        <end position="21"/>
    </location>
</feature>
<proteinExistence type="inferred from homology"/>
<evidence type="ECO:0000256" key="7">
    <source>
        <dbReference type="ARBA" id="ARBA00022840"/>
    </source>
</evidence>
<dbReference type="OMA" id="GFGQEEQ"/>
<feature type="region of interest" description="Disordered" evidence="11">
    <location>
        <begin position="674"/>
        <end position="702"/>
    </location>
</feature>
<dbReference type="GO" id="GO:0005886">
    <property type="term" value="C:plasma membrane"/>
    <property type="evidence" value="ECO:0007669"/>
    <property type="project" value="UniProtKB-SubCell"/>
</dbReference>
<dbReference type="GO" id="GO:0015421">
    <property type="term" value="F:ABC-type oligopeptide transporter activity"/>
    <property type="evidence" value="ECO:0007669"/>
    <property type="project" value="TreeGrafter"/>
</dbReference>
<dbReference type="InterPro" id="IPR017871">
    <property type="entry name" value="ABC_transporter-like_CS"/>
</dbReference>
<dbReference type="PROSITE" id="PS50929">
    <property type="entry name" value="ABC_TM1F"/>
    <property type="match status" value="2"/>
</dbReference>
<dbReference type="InterPro" id="IPR027417">
    <property type="entry name" value="P-loop_NTPase"/>
</dbReference>
<dbReference type="PANTHER" id="PTHR43394:SF27">
    <property type="entry name" value="ATP-DEPENDENT TRANSLOCASE ABCB1-LIKE"/>
    <property type="match status" value="1"/>
</dbReference>
<evidence type="ECO:0000256" key="9">
    <source>
        <dbReference type="ARBA" id="ARBA00023136"/>
    </source>
</evidence>
<dbReference type="PROSITE" id="PS50893">
    <property type="entry name" value="ABC_TRANSPORTER_2"/>
    <property type="match status" value="2"/>
</dbReference>
<feature type="region of interest" description="Disordered" evidence="11">
    <location>
        <begin position="723"/>
        <end position="745"/>
    </location>
</feature>
<keyword evidence="16" id="KW-1185">Reference proteome</keyword>
<dbReference type="InterPro" id="IPR011527">
    <property type="entry name" value="ABC1_TM_dom"/>
</dbReference>
<keyword evidence="8 12" id="KW-1133">Transmembrane helix</keyword>
<feature type="transmembrane region" description="Helical" evidence="12">
    <location>
        <begin position="296"/>
        <end position="318"/>
    </location>
</feature>
<keyword evidence="4 12" id="KW-0812">Transmembrane</keyword>
<dbReference type="GO" id="GO:0090374">
    <property type="term" value="P:oligopeptide export from mitochondrion"/>
    <property type="evidence" value="ECO:0007669"/>
    <property type="project" value="TreeGrafter"/>
</dbReference>
<feature type="transmembrane region" description="Helical" evidence="12">
    <location>
        <begin position="108"/>
        <end position="136"/>
    </location>
</feature>
<dbReference type="SUPFAM" id="SSF90123">
    <property type="entry name" value="ABC transporter transmembrane region"/>
    <property type="match status" value="2"/>
</dbReference>
<evidence type="ECO:0000256" key="3">
    <source>
        <dbReference type="ARBA" id="ARBA00022448"/>
    </source>
</evidence>
<keyword evidence="9 12" id="KW-0472">Membrane</keyword>
<keyword evidence="6" id="KW-0547">Nucleotide-binding</keyword>
<name>A0A077ZY20_STYLE</name>
<feature type="transmembrane region" description="Helical" evidence="12">
    <location>
        <begin position="820"/>
        <end position="842"/>
    </location>
</feature>
<dbReference type="Gene3D" id="1.20.1560.10">
    <property type="entry name" value="ABC transporter type 1, transmembrane domain"/>
    <property type="match status" value="1"/>
</dbReference>
<feature type="compositionally biased region" description="Basic and acidic residues" evidence="11">
    <location>
        <begin position="688"/>
        <end position="702"/>
    </location>
</feature>
<evidence type="ECO:0000256" key="10">
    <source>
        <dbReference type="ARBA" id="ARBA00023180"/>
    </source>
</evidence>
<feature type="transmembrane region" description="Helical" evidence="12">
    <location>
        <begin position="1000"/>
        <end position="1021"/>
    </location>
</feature>
<evidence type="ECO:0000259" key="13">
    <source>
        <dbReference type="PROSITE" id="PS50893"/>
    </source>
</evidence>